<organism evidence="2 3">
    <name type="scientific">Thiohalorhabdus denitrificans</name>
    <dbReference type="NCBI Taxonomy" id="381306"/>
    <lineage>
        <taxon>Bacteria</taxon>
        <taxon>Pseudomonadati</taxon>
        <taxon>Pseudomonadota</taxon>
        <taxon>Gammaproteobacteria</taxon>
        <taxon>Thiohalorhabdales</taxon>
        <taxon>Thiohalorhabdaceae</taxon>
        <taxon>Thiohalorhabdus</taxon>
    </lineage>
</organism>
<keyword evidence="1" id="KW-0732">Signal</keyword>
<keyword evidence="3" id="KW-1185">Reference proteome</keyword>
<evidence type="ECO:0000256" key="1">
    <source>
        <dbReference type="SAM" id="SignalP"/>
    </source>
</evidence>
<evidence type="ECO:0000313" key="3">
    <source>
        <dbReference type="Proteomes" id="UP000183104"/>
    </source>
</evidence>
<sequence length="206" mass="22363">MTRAIRFRLPALAMAALCLSLPLTPDAWAQDRRGGGGSILHTAAVAGYDFWLGQRNELPDQDWSYGATIKYFGGSPESNRLGLGVNWMHSTLDVSSPVAADDRSFTDELVLDRVGVDLYYGMPANDRNEVPYFLAGGGRLTAEGDTAAGETDSVQETFWQVGMGIINGDAQNTAFALELKYIGKAGTEIREDNGIIELSMSLGYNW</sequence>
<dbReference type="AlphaFoldDB" id="A0A0P9EPQ2"/>
<evidence type="ECO:0000313" key="2">
    <source>
        <dbReference type="EMBL" id="SCY61562.1"/>
    </source>
</evidence>
<dbReference type="InterPro" id="IPR011250">
    <property type="entry name" value="OMP/PagP_B-barrel"/>
</dbReference>
<dbReference type="Gene3D" id="2.40.160.20">
    <property type="match status" value="1"/>
</dbReference>
<name>A0A0P9EPQ2_9GAMM</name>
<feature type="signal peptide" evidence="1">
    <location>
        <begin position="1"/>
        <end position="29"/>
    </location>
</feature>
<gene>
    <name evidence="2" type="ORF">SAMN05661077_2694</name>
</gene>
<proteinExistence type="predicted"/>
<dbReference type="STRING" id="381306.AN478_06655"/>
<protein>
    <submittedName>
        <fullName evidence="2">Uncharacterized protein</fullName>
    </submittedName>
</protein>
<feature type="chain" id="PRO_5010433642" evidence="1">
    <location>
        <begin position="30"/>
        <end position="206"/>
    </location>
</feature>
<dbReference type="Proteomes" id="UP000183104">
    <property type="component" value="Unassembled WGS sequence"/>
</dbReference>
<dbReference type="RefSeq" id="WP_054965837.1">
    <property type="nucleotide sequence ID" value="NZ_FMUN01000008.1"/>
</dbReference>
<reference evidence="3" key="1">
    <citation type="submission" date="2016-10" db="EMBL/GenBank/DDBJ databases">
        <authorList>
            <person name="Varghese N."/>
        </authorList>
    </citation>
    <scope>NUCLEOTIDE SEQUENCE [LARGE SCALE GENOMIC DNA]</scope>
    <source>
        <strain evidence="3">HL 19</strain>
    </source>
</reference>
<dbReference type="EMBL" id="FMUN01000008">
    <property type="protein sequence ID" value="SCY61562.1"/>
    <property type="molecule type" value="Genomic_DNA"/>
</dbReference>
<dbReference type="SUPFAM" id="SSF56925">
    <property type="entry name" value="OMPA-like"/>
    <property type="match status" value="1"/>
</dbReference>
<accession>A0A0P9EPQ2</accession>